<evidence type="ECO:0000256" key="7">
    <source>
        <dbReference type="ARBA" id="ARBA00023125"/>
    </source>
</evidence>
<dbReference type="Proteomes" id="UP001285354">
    <property type="component" value="Unassembled WGS sequence"/>
</dbReference>
<dbReference type="Pfam" id="PF20645">
    <property type="entry name" value="Rrn7_cyclin_C"/>
    <property type="match status" value="1"/>
</dbReference>
<accession>A0AAD9SZ71</accession>
<evidence type="ECO:0000259" key="12">
    <source>
        <dbReference type="Pfam" id="PF20644"/>
    </source>
</evidence>
<evidence type="ECO:0000259" key="13">
    <source>
        <dbReference type="Pfam" id="PF20645"/>
    </source>
</evidence>
<proteinExistence type="inferred from homology"/>
<keyword evidence="6" id="KW-0805">Transcription regulation</keyword>
<keyword evidence="9" id="KW-0539">Nucleus</keyword>
<comment type="caution">
    <text evidence="14">The sequence shown here is derived from an EMBL/GenBank/DDBJ whole genome shotgun (WGS) entry which is preliminary data.</text>
</comment>
<dbReference type="GO" id="GO:0008270">
    <property type="term" value="F:zinc ion binding"/>
    <property type="evidence" value="ECO:0007669"/>
    <property type="project" value="UniProtKB-KW"/>
</dbReference>
<feature type="region of interest" description="Disordered" evidence="10">
    <location>
        <begin position="39"/>
        <end position="68"/>
    </location>
</feature>
<evidence type="ECO:0000256" key="9">
    <source>
        <dbReference type="ARBA" id="ARBA00023242"/>
    </source>
</evidence>
<dbReference type="PANTHER" id="PTHR31576">
    <property type="entry name" value="TATA BOX-BINDING PROTEIN-ASSOCIATED FACTOR RNA POLYMERASE I SUBUNIT B"/>
    <property type="match status" value="1"/>
</dbReference>
<keyword evidence="15" id="KW-1185">Reference proteome</keyword>
<protein>
    <recommendedName>
        <fullName evidence="16">RRN7-type domain-containing protein</fullName>
    </recommendedName>
</protein>
<name>A0AAD9SZ71_9HELO</name>
<keyword evidence="8" id="KW-0804">Transcription</keyword>
<dbReference type="GO" id="GO:0042790">
    <property type="term" value="P:nucleolar large rRNA transcription by RNA polymerase I"/>
    <property type="evidence" value="ECO:0007669"/>
    <property type="project" value="TreeGrafter"/>
</dbReference>
<reference evidence="14" key="1">
    <citation type="submission" date="2023-06" db="EMBL/GenBank/DDBJ databases">
        <title>Draft genome of Marssonina rosae.</title>
        <authorList>
            <person name="Cheng Q."/>
        </authorList>
    </citation>
    <scope>NUCLEOTIDE SEQUENCE</scope>
    <source>
        <strain evidence="14">R4</strain>
    </source>
</reference>
<dbReference type="AlphaFoldDB" id="A0AAD9SZ71"/>
<sequence>MSSHIDFQRFRRDESCSEEGCRARKFYIEDGKKFCQRGHEQEGFTQTQQDEDDWNAQGKKSRKRRDEKERVETVLSGNAAKELYLQCYQLILWKQCHWLVATLGLPDELRVTVRDLWELRIRVLHIPRSDTNGYGAGTGTMMFSSASEGENVGTDGTGSKRSRKGAVSDEKLPRLIETLGICYLGMLLLKLPVSLGQVYRWAAEGQIIFSRAIKHVPREMRSKLPAHYHSALEIRAPLNGVALYGIVLKLVEFYSVEFDMDFPTLNTPLLTYRYMRDLSLPVEIYPAVRRLANMLEIDFSYTVRKRKTNAVNAHPEMQLVSLIVIATKLAYPFDQIDRIPESYSDPTAVRIDWGKWMRATARESSKGLVIGEEAKVQDSDVWNMNSDKLDDYMDWYQKTWIDDRDPKISEQILQLFPLDDIPRKDAQENPESERRLAILKDVQKSLLWRNPQPCSEDEGSEQVPRAGELYKRYRTEVELPKPAKAFFELAASRAGISLRILLKSVFQLEIQLENWRLEVGKRRPAGELSYQR</sequence>
<keyword evidence="7" id="KW-0238">DNA-binding</keyword>
<evidence type="ECO:0000313" key="14">
    <source>
        <dbReference type="EMBL" id="KAK2626320.1"/>
    </source>
</evidence>
<feature type="domain" description="Rrn7/TAF1B N-terminal cyclin" evidence="12">
    <location>
        <begin position="88"/>
        <end position="217"/>
    </location>
</feature>
<evidence type="ECO:0000256" key="1">
    <source>
        <dbReference type="ARBA" id="ARBA00004604"/>
    </source>
</evidence>
<dbReference type="Pfam" id="PF20644">
    <property type="entry name" value="Rrn7_cyclin_N"/>
    <property type="match status" value="1"/>
</dbReference>
<comment type="similarity">
    <text evidence="2">Belongs to the RRN7/TAF1B family.</text>
</comment>
<dbReference type="Pfam" id="PF11781">
    <property type="entry name" value="Zn_ribbon_RRN7"/>
    <property type="match status" value="1"/>
</dbReference>
<evidence type="ECO:0000313" key="15">
    <source>
        <dbReference type="Proteomes" id="UP001285354"/>
    </source>
</evidence>
<evidence type="ECO:0000256" key="10">
    <source>
        <dbReference type="SAM" id="MobiDB-lite"/>
    </source>
</evidence>
<dbReference type="InterPro" id="IPR021752">
    <property type="entry name" value="TF_Rrn7_Zf"/>
</dbReference>
<evidence type="ECO:0000256" key="8">
    <source>
        <dbReference type="ARBA" id="ARBA00023163"/>
    </source>
</evidence>
<comment type="subcellular location">
    <subcellularLocation>
        <location evidence="1">Nucleus</location>
        <location evidence="1">Nucleolus</location>
    </subcellularLocation>
</comment>
<dbReference type="PANTHER" id="PTHR31576:SF2">
    <property type="entry name" value="TATA BOX-BINDING PROTEIN-ASSOCIATED FACTOR RNA POLYMERASE I SUBUNIT B"/>
    <property type="match status" value="1"/>
</dbReference>
<keyword evidence="3" id="KW-0479">Metal-binding</keyword>
<keyword evidence="5" id="KW-0862">Zinc</keyword>
<organism evidence="14 15">
    <name type="scientific">Diplocarpon rosae</name>
    <dbReference type="NCBI Taxonomy" id="946125"/>
    <lineage>
        <taxon>Eukaryota</taxon>
        <taxon>Fungi</taxon>
        <taxon>Dikarya</taxon>
        <taxon>Ascomycota</taxon>
        <taxon>Pezizomycotina</taxon>
        <taxon>Leotiomycetes</taxon>
        <taxon>Helotiales</taxon>
        <taxon>Drepanopezizaceae</taxon>
        <taxon>Diplocarpon</taxon>
    </lineage>
</organism>
<dbReference type="EMBL" id="JAUBYV010000006">
    <property type="protein sequence ID" value="KAK2626320.1"/>
    <property type="molecule type" value="Genomic_DNA"/>
</dbReference>
<evidence type="ECO:0000256" key="3">
    <source>
        <dbReference type="ARBA" id="ARBA00022723"/>
    </source>
</evidence>
<feature type="domain" description="RRN7-type" evidence="11">
    <location>
        <begin position="11"/>
        <end position="43"/>
    </location>
</feature>
<feature type="domain" description="Rrn7/TAF1B C-terminal cyclin" evidence="13">
    <location>
        <begin position="241"/>
        <end position="400"/>
    </location>
</feature>
<dbReference type="InterPro" id="IPR033599">
    <property type="entry name" value="TAF1B/Rrn7"/>
</dbReference>
<evidence type="ECO:0000259" key="11">
    <source>
        <dbReference type="Pfam" id="PF11781"/>
    </source>
</evidence>
<evidence type="ECO:0000256" key="6">
    <source>
        <dbReference type="ARBA" id="ARBA00023015"/>
    </source>
</evidence>
<dbReference type="InterPro" id="IPR048538">
    <property type="entry name" value="Rrn7_cyclin_C"/>
</dbReference>
<dbReference type="InterPro" id="IPR048540">
    <property type="entry name" value="Rrn7_cyclin_N"/>
</dbReference>
<keyword evidence="4" id="KW-0863">Zinc-finger</keyword>
<evidence type="ECO:0008006" key="16">
    <source>
        <dbReference type="Google" id="ProtNLM"/>
    </source>
</evidence>
<evidence type="ECO:0000256" key="2">
    <source>
        <dbReference type="ARBA" id="ARBA00006899"/>
    </source>
</evidence>
<feature type="region of interest" description="Disordered" evidence="10">
    <location>
        <begin position="145"/>
        <end position="165"/>
    </location>
</feature>
<evidence type="ECO:0000256" key="4">
    <source>
        <dbReference type="ARBA" id="ARBA00022771"/>
    </source>
</evidence>
<evidence type="ECO:0000256" key="5">
    <source>
        <dbReference type="ARBA" id="ARBA00022833"/>
    </source>
</evidence>
<gene>
    <name evidence="14" type="ORF">QTJ16_004582</name>
</gene>
<dbReference type="GO" id="GO:0001164">
    <property type="term" value="F:RNA polymerase I core promoter sequence-specific DNA binding"/>
    <property type="evidence" value="ECO:0007669"/>
    <property type="project" value="InterPro"/>
</dbReference>
<dbReference type="GO" id="GO:0070860">
    <property type="term" value="C:RNA polymerase I core factor complex"/>
    <property type="evidence" value="ECO:0007669"/>
    <property type="project" value="InterPro"/>
</dbReference>